<gene>
    <name evidence="8" type="ORF">D3Z33_09460</name>
</gene>
<dbReference type="GO" id="GO:0046872">
    <property type="term" value="F:metal ion binding"/>
    <property type="evidence" value="ECO:0007669"/>
    <property type="project" value="UniProtKB-KW"/>
</dbReference>
<keyword evidence="3" id="KW-0808">Transferase</keyword>
<evidence type="ECO:0000313" key="9">
    <source>
        <dbReference type="Proteomes" id="UP000467132"/>
    </source>
</evidence>
<dbReference type="PIRSF" id="PIRSF000699">
    <property type="entry name" value="PTS_IILac_III"/>
    <property type="match status" value="1"/>
</dbReference>
<keyword evidence="1" id="KW-0813">Transport</keyword>
<dbReference type="PANTHER" id="PTHR34382">
    <property type="entry name" value="PTS SYSTEM N,N'-DIACETYLCHITOBIOSE-SPECIFIC EIIA COMPONENT"/>
    <property type="match status" value="1"/>
</dbReference>
<evidence type="ECO:0000256" key="6">
    <source>
        <dbReference type="PIRSR" id="PIRSR000699-2"/>
    </source>
</evidence>
<name>A0A845QZ89_9CLOT</name>
<dbReference type="AlphaFoldDB" id="A0A845QZ89"/>
<evidence type="ECO:0000256" key="3">
    <source>
        <dbReference type="ARBA" id="ARBA00022679"/>
    </source>
</evidence>
<keyword evidence="9" id="KW-1185">Reference proteome</keyword>
<dbReference type="PANTHER" id="PTHR34382:SF7">
    <property type="entry name" value="PTS SYSTEM N,N'-DIACETYLCHITOBIOSE-SPECIFIC EIIA COMPONENT"/>
    <property type="match status" value="1"/>
</dbReference>
<feature type="modified residue" description="Phosphohistidine; by HPr" evidence="7">
    <location>
        <position position="75"/>
    </location>
</feature>
<keyword evidence="6" id="KW-0460">Magnesium</keyword>
<feature type="active site" description="Tele-phosphohistidine intermediate" evidence="5">
    <location>
        <position position="75"/>
    </location>
</feature>
<dbReference type="GO" id="GO:0009401">
    <property type="term" value="P:phosphoenolpyruvate-dependent sugar phosphotransferase system"/>
    <property type="evidence" value="ECO:0007669"/>
    <property type="project" value="UniProtKB-KW"/>
</dbReference>
<protein>
    <submittedName>
        <fullName evidence="8">PTS lactose/cellobiose transporter subunit IIA</fullName>
    </submittedName>
</protein>
<dbReference type="PROSITE" id="PS51095">
    <property type="entry name" value="PTS_EIIA_TYPE_3"/>
    <property type="match status" value="1"/>
</dbReference>
<feature type="binding site" evidence="6">
    <location>
        <position position="78"/>
    </location>
    <ligand>
        <name>Mg(2+)</name>
        <dbReference type="ChEBI" id="CHEBI:18420"/>
        <note>ligand shared between all trimeric partners</note>
    </ligand>
</feature>
<organism evidence="8 9">
    <name type="scientific">Senegalia massiliensis</name>
    <dbReference type="NCBI Taxonomy" id="1720316"/>
    <lineage>
        <taxon>Bacteria</taxon>
        <taxon>Bacillati</taxon>
        <taxon>Bacillota</taxon>
        <taxon>Clostridia</taxon>
        <taxon>Eubacteriales</taxon>
        <taxon>Clostridiaceae</taxon>
        <taxon>Senegalia</taxon>
    </lineage>
</organism>
<dbReference type="InterPro" id="IPR036542">
    <property type="entry name" value="PTS_IIA_lac/cel_sf"/>
</dbReference>
<dbReference type="SUPFAM" id="SSF46973">
    <property type="entry name" value="Enzyme IIa from lactose specific PTS, IIa-lac"/>
    <property type="match status" value="1"/>
</dbReference>
<sequence length="102" mass="11963">MTNQEIAFNIIANVGTAKSLYIEIIDKCEKREFHDIEKMYEEAEEYLKIAHKAHFNLIQKEAKGEDVNLTLLLIHAEDQLMNAETIKIISKKFVHIYKEELK</sequence>
<proteinExistence type="predicted"/>
<dbReference type="Gene3D" id="1.20.58.80">
    <property type="entry name" value="Phosphotransferase system, lactose/cellobiose-type IIA subunit"/>
    <property type="match status" value="1"/>
</dbReference>
<dbReference type="EMBL" id="QXXA01000010">
    <property type="protein sequence ID" value="NBI07079.1"/>
    <property type="molecule type" value="Genomic_DNA"/>
</dbReference>
<evidence type="ECO:0000256" key="7">
    <source>
        <dbReference type="PROSITE-ProRule" id="PRU00418"/>
    </source>
</evidence>
<dbReference type="Pfam" id="PF02255">
    <property type="entry name" value="PTS_IIA"/>
    <property type="match status" value="1"/>
</dbReference>
<dbReference type="Proteomes" id="UP000467132">
    <property type="component" value="Unassembled WGS sequence"/>
</dbReference>
<evidence type="ECO:0000256" key="1">
    <source>
        <dbReference type="ARBA" id="ARBA00022448"/>
    </source>
</evidence>
<keyword evidence="6" id="KW-0479">Metal-binding</keyword>
<accession>A0A845QZ89</accession>
<reference evidence="8 9" key="1">
    <citation type="submission" date="2018-08" db="EMBL/GenBank/DDBJ databases">
        <title>Murine metabolic-syndrome-specific gut microbial biobank.</title>
        <authorList>
            <person name="Liu C."/>
        </authorList>
    </citation>
    <scope>NUCLEOTIDE SEQUENCE [LARGE SCALE GENOMIC DNA]</scope>
    <source>
        <strain evidence="8 9">583</strain>
    </source>
</reference>
<keyword evidence="2" id="KW-0762">Sugar transport</keyword>
<dbReference type="OrthoDB" id="389577at2"/>
<evidence type="ECO:0000256" key="4">
    <source>
        <dbReference type="ARBA" id="ARBA00022683"/>
    </source>
</evidence>
<comment type="cofactor">
    <cofactor evidence="6">
        <name>Mg(2+)</name>
        <dbReference type="ChEBI" id="CHEBI:18420"/>
    </cofactor>
    <text evidence="6">Binds 1 Mg(2+) ion per trimer.</text>
</comment>
<evidence type="ECO:0000256" key="5">
    <source>
        <dbReference type="PIRSR" id="PIRSR000699-1"/>
    </source>
</evidence>
<comment type="caution">
    <text evidence="8">The sequence shown here is derived from an EMBL/GenBank/DDBJ whole genome shotgun (WGS) entry which is preliminary data.</text>
</comment>
<dbReference type="RefSeq" id="WP_130805821.1">
    <property type="nucleotide sequence ID" value="NZ_LR130785.1"/>
</dbReference>
<evidence type="ECO:0000313" key="8">
    <source>
        <dbReference type="EMBL" id="NBI07079.1"/>
    </source>
</evidence>
<keyword evidence="4" id="KW-0598">Phosphotransferase system</keyword>
<evidence type="ECO:0000256" key="2">
    <source>
        <dbReference type="ARBA" id="ARBA00022597"/>
    </source>
</evidence>
<dbReference type="InterPro" id="IPR003188">
    <property type="entry name" value="PTS_IIA_lac/cel"/>
</dbReference>
<dbReference type="GO" id="GO:0016740">
    <property type="term" value="F:transferase activity"/>
    <property type="evidence" value="ECO:0007669"/>
    <property type="project" value="UniProtKB-KW"/>
</dbReference>